<dbReference type="AlphaFoldDB" id="A0A2I1G6Z5"/>
<dbReference type="GO" id="GO:0016567">
    <property type="term" value="P:protein ubiquitination"/>
    <property type="evidence" value="ECO:0007669"/>
    <property type="project" value="InterPro"/>
</dbReference>
<dbReference type="InterPro" id="IPR013083">
    <property type="entry name" value="Znf_RING/FYVE/PHD"/>
</dbReference>
<protein>
    <recommendedName>
        <fullName evidence="2">RBR-type E3 ubiquitin transferase</fullName>
        <ecNumber evidence="2">2.3.2.31</ecNumber>
    </recommendedName>
</protein>
<keyword evidence="6 9" id="KW-0863">Zinc-finger</keyword>
<feature type="domain" description="RING-type" evidence="10">
    <location>
        <begin position="6"/>
        <end position="63"/>
    </location>
</feature>
<dbReference type="PROSITE" id="PS51873">
    <property type="entry name" value="TRIAD"/>
    <property type="match status" value="1"/>
</dbReference>
<keyword evidence="5" id="KW-0677">Repeat</keyword>
<evidence type="ECO:0000256" key="8">
    <source>
        <dbReference type="ARBA" id="ARBA00022833"/>
    </source>
</evidence>
<gene>
    <name evidence="12" type="ORF">RhiirA4_397356</name>
</gene>
<dbReference type="Gene3D" id="1.20.120.1750">
    <property type="match status" value="1"/>
</dbReference>
<dbReference type="PROSITE" id="PS50089">
    <property type="entry name" value="ZF_RING_2"/>
    <property type="match status" value="1"/>
</dbReference>
<dbReference type="Gene3D" id="3.30.40.10">
    <property type="entry name" value="Zinc/RING finger domain, C3HC4 (zinc finger)"/>
    <property type="match status" value="1"/>
</dbReference>
<sequence>MFTRECTICLETKLNYHRITSKCIHEVVVCLECINRYIDTNIDKFETIIQFDQNAKIKITCPVPMCNKLMERDDIKKIATKEIYERYDFLTFKLAIQKNPRFRWCQASCGSGQIHIGEDPIFMCKGCDKNSCYTHGILWHENQTCEKYDEINKPLEIATERFLSKSTRCPRCNLYIDKIEGCDHMTCKCSHQFCISCLHEYPNHESNCNSFAGCFDDRLNHLLVDLRNRTGRQIF</sequence>
<evidence type="ECO:0000256" key="6">
    <source>
        <dbReference type="ARBA" id="ARBA00022771"/>
    </source>
</evidence>
<organism evidence="12 13">
    <name type="scientific">Rhizophagus irregularis</name>
    <dbReference type="NCBI Taxonomy" id="588596"/>
    <lineage>
        <taxon>Eukaryota</taxon>
        <taxon>Fungi</taxon>
        <taxon>Fungi incertae sedis</taxon>
        <taxon>Mucoromycota</taxon>
        <taxon>Glomeromycotina</taxon>
        <taxon>Glomeromycetes</taxon>
        <taxon>Glomerales</taxon>
        <taxon>Glomeraceae</taxon>
        <taxon>Rhizophagus</taxon>
    </lineage>
</organism>
<dbReference type="SUPFAM" id="SSF57850">
    <property type="entry name" value="RING/U-box"/>
    <property type="match status" value="3"/>
</dbReference>
<keyword evidence="13" id="KW-1185">Reference proteome</keyword>
<evidence type="ECO:0000256" key="3">
    <source>
        <dbReference type="ARBA" id="ARBA00022679"/>
    </source>
</evidence>
<evidence type="ECO:0000313" key="12">
    <source>
        <dbReference type="EMBL" id="PKY42408.1"/>
    </source>
</evidence>
<evidence type="ECO:0000256" key="7">
    <source>
        <dbReference type="ARBA" id="ARBA00022786"/>
    </source>
</evidence>
<keyword evidence="3" id="KW-0808">Transferase</keyword>
<keyword evidence="8" id="KW-0862">Zinc</keyword>
<dbReference type="InterPro" id="IPR044066">
    <property type="entry name" value="TRIAD_supradom"/>
</dbReference>
<comment type="catalytic activity">
    <reaction evidence="1">
        <text>[E2 ubiquitin-conjugating enzyme]-S-ubiquitinyl-L-cysteine + [acceptor protein]-L-lysine = [E2 ubiquitin-conjugating enzyme]-L-cysteine + [acceptor protein]-N(6)-ubiquitinyl-L-lysine.</text>
        <dbReference type="EC" id="2.3.2.31"/>
    </reaction>
</comment>
<accession>A0A2I1G6Z5</accession>
<dbReference type="PANTHER" id="PTHR11685">
    <property type="entry name" value="RBR FAMILY RING FINGER AND IBR DOMAIN-CONTAINING"/>
    <property type="match status" value="1"/>
</dbReference>
<comment type="caution">
    <text evidence="12">The sequence shown here is derived from an EMBL/GenBank/DDBJ whole genome shotgun (WGS) entry which is preliminary data.</text>
</comment>
<proteinExistence type="predicted"/>
<dbReference type="VEuPathDB" id="FungiDB:RhiirA1_419195"/>
<reference evidence="12 13" key="1">
    <citation type="submission" date="2015-10" db="EMBL/GenBank/DDBJ databases">
        <title>Genome analyses suggest a sexual origin of heterokaryosis in a supposedly ancient asexual fungus.</title>
        <authorList>
            <person name="Ropars J."/>
            <person name="Sedzielewska K."/>
            <person name="Noel J."/>
            <person name="Charron P."/>
            <person name="Farinelli L."/>
            <person name="Marton T."/>
            <person name="Kruger M."/>
            <person name="Pelin A."/>
            <person name="Brachmann A."/>
            <person name="Corradi N."/>
        </authorList>
    </citation>
    <scope>NUCLEOTIDE SEQUENCE [LARGE SCALE GENOMIC DNA]</scope>
    <source>
        <strain evidence="12 13">A4</strain>
    </source>
</reference>
<evidence type="ECO:0000256" key="5">
    <source>
        <dbReference type="ARBA" id="ARBA00022737"/>
    </source>
</evidence>
<dbReference type="VEuPathDB" id="FungiDB:RhiirFUN_001896"/>
<dbReference type="InterPro" id="IPR002867">
    <property type="entry name" value="IBR_dom"/>
</dbReference>
<dbReference type="SMART" id="SM00647">
    <property type="entry name" value="IBR"/>
    <property type="match status" value="2"/>
</dbReference>
<keyword evidence="4" id="KW-0479">Metal-binding</keyword>
<evidence type="ECO:0000256" key="9">
    <source>
        <dbReference type="PROSITE-ProRule" id="PRU00175"/>
    </source>
</evidence>
<dbReference type="VEuPathDB" id="FungiDB:FUN_023791"/>
<dbReference type="PROSITE" id="PS00518">
    <property type="entry name" value="ZF_RING_1"/>
    <property type="match status" value="1"/>
</dbReference>
<dbReference type="Proteomes" id="UP000234323">
    <property type="component" value="Unassembled WGS sequence"/>
</dbReference>
<dbReference type="EC" id="2.3.2.31" evidence="2"/>
<evidence type="ECO:0000259" key="11">
    <source>
        <dbReference type="PROSITE" id="PS51873"/>
    </source>
</evidence>
<evidence type="ECO:0000256" key="1">
    <source>
        <dbReference type="ARBA" id="ARBA00001798"/>
    </source>
</evidence>
<evidence type="ECO:0000256" key="4">
    <source>
        <dbReference type="ARBA" id="ARBA00022723"/>
    </source>
</evidence>
<evidence type="ECO:0000256" key="2">
    <source>
        <dbReference type="ARBA" id="ARBA00012251"/>
    </source>
</evidence>
<dbReference type="InterPro" id="IPR001841">
    <property type="entry name" value="Znf_RING"/>
</dbReference>
<dbReference type="GO" id="GO:0008270">
    <property type="term" value="F:zinc ion binding"/>
    <property type="evidence" value="ECO:0007669"/>
    <property type="project" value="UniProtKB-KW"/>
</dbReference>
<evidence type="ECO:0000259" key="10">
    <source>
        <dbReference type="PROSITE" id="PS50089"/>
    </source>
</evidence>
<dbReference type="InterPro" id="IPR017907">
    <property type="entry name" value="Znf_RING_CS"/>
</dbReference>
<dbReference type="EMBL" id="LLXI01000196">
    <property type="protein sequence ID" value="PKY42408.1"/>
    <property type="molecule type" value="Genomic_DNA"/>
</dbReference>
<keyword evidence="7" id="KW-0833">Ubl conjugation pathway</keyword>
<dbReference type="Pfam" id="PF22191">
    <property type="entry name" value="IBR_1"/>
    <property type="match status" value="1"/>
</dbReference>
<name>A0A2I1G6Z5_9GLOM</name>
<dbReference type="GO" id="GO:0061630">
    <property type="term" value="F:ubiquitin protein ligase activity"/>
    <property type="evidence" value="ECO:0007669"/>
    <property type="project" value="UniProtKB-EC"/>
</dbReference>
<dbReference type="Pfam" id="PF01485">
    <property type="entry name" value="IBR"/>
    <property type="match status" value="1"/>
</dbReference>
<dbReference type="InterPro" id="IPR031127">
    <property type="entry name" value="E3_UB_ligase_RBR"/>
</dbReference>
<evidence type="ECO:0000313" key="13">
    <source>
        <dbReference type="Proteomes" id="UP000234323"/>
    </source>
</evidence>
<feature type="domain" description="RING-type" evidence="11">
    <location>
        <begin position="2"/>
        <end position="218"/>
    </location>
</feature>